<dbReference type="InterPro" id="IPR027417">
    <property type="entry name" value="P-loop_NTPase"/>
</dbReference>
<dbReference type="Pfam" id="PF01202">
    <property type="entry name" value="SKI"/>
    <property type="match status" value="1"/>
</dbReference>
<dbReference type="Gene3D" id="3.40.50.300">
    <property type="entry name" value="P-loop containing nucleotide triphosphate hydrolases"/>
    <property type="match status" value="1"/>
</dbReference>
<dbReference type="FunFam" id="3.40.50.300:FF:000522">
    <property type="entry name" value="Gluconokinase"/>
    <property type="match status" value="1"/>
</dbReference>
<dbReference type="RefSeq" id="WP_047241023.1">
    <property type="nucleotide sequence ID" value="NZ_CP011541.1"/>
</dbReference>
<evidence type="ECO:0000313" key="11">
    <source>
        <dbReference type="EMBL" id="AKK04131.1"/>
    </source>
</evidence>
<dbReference type="GO" id="GO:0019521">
    <property type="term" value="P:D-gluconate metabolic process"/>
    <property type="evidence" value="ECO:0007669"/>
    <property type="project" value="UniProtKB-KW"/>
</dbReference>
<dbReference type="PANTHER" id="PTHR43442">
    <property type="entry name" value="GLUCONOKINASE-RELATED"/>
    <property type="match status" value="1"/>
</dbReference>
<keyword evidence="5 10" id="KW-0547">Nucleotide-binding</keyword>
<dbReference type="GO" id="GO:0005524">
    <property type="term" value="F:ATP binding"/>
    <property type="evidence" value="ECO:0007669"/>
    <property type="project" value="UniProtKB-KW"/>
</dbReference>
<comment type="catalytic activity">
    <reaction evidence="9 10">
        <text>D-gluconate + ATP = 6-phospho-D-gluconate + ADP + H(+)</text>
        <dbReference type="Rhea" id="RHEA:19433"/>
        <dbReference type="ChEBI" id="CHEBI:15378"/>
        <dbReference type="ChEBI" id="CHEBI:18391"/>
        <dbReference type="ChEBI" id="CHEBI:30616"/>
        <dbReference type="ChEBI" id="CHEBI:58759"/>
        <dbReference type="ChEBI" id="CHEBI:456216"/>
        <dbReference type="EC" id="2.7.1.12"/>
    </reaction>
</comment>
<dbReference type="Proteomes" id="UP000035368">
    <property type="component" value="Chromosome"/>
</dbReference>
<dbReference type="InterPro" id="IPR006001">
    <property type="entry name" value="Therm_gnt_kin"/>
</dbReference>
<dbReference type="AlphaFoldDB" id="A0A0G3GSL5"/>
<proteinExistence type="inferred from homology"/>
<keyword evidence="12" id="KW-1185">Reference proteome</keyword>
<evidence type="ECO:0000256" key="8">
    <source>
        <dbReference type="ARBA" id="ARBA00023064"/>
    </source>
</evidence>
<keyword evidence="7 10" id="KW-0067">ATP-binding</keyword>
<evidence type="ECO:0000256" key="6">
    <source>
        <dbReference type="ARBA" id="ARBA00022777"/>
    </source>
</evidence>
<keyword evidence="4 10" id="KW-0808">Transferase</keyword>
<reference evidence="11 12" key="1">
    <citation type="submission" date="2015-05" db="EMBL/GenBank/DDBJ databases">
        <title>Complete genome sequence of Corynebacterium epidermidicanis DSM 45586, isolated from the skin of a dog suffering from pruritus.</title>
        <authorList>
            <person name="Ruckert C."/>
            <person name="Albersmeier A."/>
            <person name="Winkler A."/>
            <person name="Tauch A."/>
        </authorList>
    </citation>
    <scope>NUCLEOTIDE SEQUENCE [LARGE SCALE GENOMIC DNA]</scope>
    <source>
        <strain evidence="11 12">DSM 45586</strain>
    </source>
</reference>
<evidence type="ECO:0000313" key="12">
    <source>
        <dbReference type="Proteomes" id="UP000035368"/>
    </source>
</evidence>
<evidence type="ECO:0000256" key="3">
    <source>
        <dbReference type="ARBA" id="ARBA00012054"/>
    </source>
</evidence>
<evidence type="ECO:0000256" key="1">
    <source>
        <dbReference type="ARBA" id="ARBA00004761"/>
    </source>
</evidence>
<comment type="similarity">
    <text evidence="2 10">Belongs to the gluconokinase GntK/GntV family.</text>
</comment>
<evidence type="ECO:0000256" key="5">
    <source>
        <dbReference type="ARBA" id="ARBA00022741"/>
    </source>
</evidence>
<evidence type="ECO:0000256" key="7">
    <source>
        <dbReference type="ARBA" id="ARBA00022840"/>
    </source>
</evidence>
<dbReference type="KEGG" id="cei:CEPID_11515"/>
<dbReference type="GO" id="GO:0046316">
    <property type="term" value="F:gluconokinase activity"/>
    <property type="evidence" value="ECO:0007669"/>
    <property type="project" value="UniProtKB-EC"/>
</dbReference>
<dbReference type="OrthoDB" id="9795716at2"/>
<dbReference type="PANTHER" id="PTHR43442:SF3">
    <property type="entry name" value="GLUCONOKINASE-RELATED"/>
    <property type="match status" value="1"/>
</dbReference>
<evidence type="ECO:0000256" key="9">
    <source>
        <dbReference type="ARBA" id="ARBA00048090"/>
    </source>
</evidence>
<gene>
    <name evidence="11" type="primary">gntK</name>
    <name evidence="11" type="ORF">CEPID_11515</name>
</gene>
<dbReference type="EC" id="2.7.1.12" evidence="3 10"/>
<protein>
    <recommendedName>
        <fullName evidence="3 10">Gluconokinase</fullName>
        <ecNumber evidence="3 10">2.7.1.12</ecNumber>
    </recommendedName>
</protein>
<evidence type="ECO:0000256" key="10">
    <source>
        <dbReference type="RuleBase" id="RU363066"/>
    </source>
</evidence>
<dbReference type="NCBIfam" id="TIGR01313">
    <property type="entry name" value="therm_gnt_kin"/>
    <property type="match status" value="1"/>
</dbReference>
<comment type="pathway">
    <text evidence="1">Carbohydrate acid metabolism.</text>
</comment>
<organism evidence="11 12">
    <name type="scientific">Corynebacterium epidermidicanis</name>
    <dbReference type="NCBI Taxonomy" id="1050174"/>
    <lineage>
        <taxon>Bacteria</taxon>
        <taxon>Bacillati</taxon>
        <taxon>Actinomycetota</taxon>
        <taxon>Actinomycetes</taxon>
        <taxon>Mycobacteriales</taxon>
        <taxon>Corynebacteriaceae</taxon>
        <taxon>Corynebacterium</taxon>
    </lineage>
</organism>
<dbReference type="CDD" id="cd02021">
    <property type="entry name" value="GntK"/>
    <property type="match status" value="1"/>
</dbReference>
<dbReference type="EMBL" id="CP011541">
    <property type="protein sequence ID" value="AKK04131.1"/>
    <property type="molecule type" value="Genomic_DNA"/>
</dbReference>
<evidence type="ECO:0000256" key="2">
    <source>
        <dbReference type="ARBA" id="ARBA00008420"/>
    </source>
</evidence>
<sequence>MEVEQPVHVVLMGVSGSGKTSVASLLHDQLGWPYAEADDFHPEANKAKMAAGHALNDDDRWPWLRTLRDWMSAQAVEKRSSIVTCSALKRSYRDLLREAEGTVLFVHLDGPIELIGERMSHRAGHFMPTSLLPSQFATLEPLEADENGLALNIEASPRDLADQILAVLNLKEI</sequence>
<accession>A0A0G3GSL5</accession>
<dbReference type="PATRIC" id="fig|1050174.4.peg.2322"/>
<dbReference type="SUPFAM" id="SSF52540">
    <property type="entry name" value="P-loop containing nucleoside triphosphate hydrolases"/>
    <property type="match status" value="1"/>
</dbReference>
<dbReference type="InterPro" id="IPR031322">
    <property type="entry name" value="Shikimate/glucono_kinase"/>
</dbReference>
<evidence type="ECO:0000256" key="4">
    <source>
        <dbReference type="ARBA" id="ARBA00022679"/>
    </source>
</evidence>
<keyword evidence="6 10" id="KW-0418">Kinase</keyword>
<keyword evidence="8" id="KW-0311">Gluconate utilization</keyword>
<dbReference type="STRING" id="1050174.CEPID_11515"/>
<name>A0A0G3GSL5_9CORY</name>
<dbReference type="GO" id="GO:0005737">
    <property type="term" value="C:cytoplasm"/>
    <property type="evidence" value="ECO:0007669"/>
    <property type="project" value="TreeGrafter"/>
</dbReference>